<organism evidence="2 3">
    <name type="scientific">Gossypium barbadense</name>
    <name type="common">Sea Island cotton</name>
    <name type="synonym">Hibiscus barbadensis</name>
    <dbReference type="NCBI Taxonomy" id="3634"/>
    <lineage>
        <taxon>Eukaryota</taxon>
        <taxon>Viridiplantae</taxon>
        <taxon>Streptophyta</taxon>
        <taxon>Embryophyta</taxon>
        <taxon>Tracheophyta</taxon>
        <taxon>Spermatophyta</taxon>
        <taxon>Magnoliopsida</taxon>
        <taxon>eudicotyledons</taxon>
        <taxon>Gunneridae</taxon>
        <taxon>Pentapetalae</taxon>
        <taxon>rosids</taxon>
        <taxon>malvids</taxon>
        <taxon>Malvales</taxon>
        <taxon>Malvaceae</taxon>
        <taxon>Malvoideae</taxon>
        <taxon>Gossypium</taxon>
    </lineage>
</organism>
<name>A0A2P5XKJ5_GOSBA</name>
<evidence type="ECO:0000256" key="1">
    <source>
        <dbReference type="SAM" id="MobiDB-lite"/>
    </source>
</evidence>
<protein>
    <submittedName>
        <fullName evidence="2">Uncharacterized protein</fullName>
    </submittedName>
</protein>
<dbReference type="EMBL" id="KZ664678">
    <property type="protein sequence ID" value="PPS03872.1"/>
    <property type="molecule type" value="Genomic_DNA"/>
</dbReference>
<evidence type="ECO:0000313" key="2">
    <source>
        <dbReference type="EMBL" id="PPS03872.1"/>
    </source>
</evidence>
<dbReference type="Proteomes" id="UP000239757">
    <property type="component" value="Unassembled WGS sequence"/>
</dbReference>
<accession>A0A2P5XKJ5</accession>
<sequence length="153" mass="17022">MGIVLFREFVEALSTTPLARLPDTQCFSSIRTYQSWFVLSVAGSVLYPTSHRPYPAPHRTKRSRAPSLPTTSSVHPIHPPPRRPASVDFAHASTLAYLVASSCMQSAPSNCNAHRLPGPASLQHRMRRILKSPFHSWSLPPLPWRKKTNSKGS</sequence>
<reference evidence="2 3" key="1">
    <citation type="submission" date="2015-01" db="EMBL/GenBank/DDBJ databases">
        <title>Genome of allotetraploid Gossypium barbadense reveals genomic plasticity and fiber elongation in cotton evolution.</title>
        <authorList>
            <person name="Chen X."/>
            <person name="Liu X."/>
            <person name="Zhao B."/>
            <person name="Zheng H."/>
            <person name="Hu Y."/>
            <person name="Lu G."/>
            <person name="Yang C."/>
            <person name="Chen J."/>
            <person name="Shan C."/>
            <person name="Zhang L."/>
            <person name="Zhou Y."/>
            <person name="Wang L."/>
            <person name="Guo W."/>
            <person name="Bai Y."/>
            <person name="Ruan J."/>
            <person name="Shangguan X."/>
            <person name="Mao Y."/>
            <person name="Jiang J."/>
            <person name="Zhu Y."/>
            <person name="Lei J."/>
            <person name="Kang H."/>
            <person name="Chen S."/>
            <person name="He X."/>
            <person name="Wang R."/>
            <person name="Wang Y."/>
            <person name="Chen J."/>
            <person name="Wang L."/>
            <person name="Yu S."/>
            <person name="Wang B."/>
            <person name="Wei J."/>
            <person name="Song S."/>
            <person name="Lu X."/>
            <person name="Gao Z."/>
            <person name="Gu W."/>
            <person name="Deng X."/>
            <person name="Ma D."/>
            <person name="Wang S."/>
            <person name="Liang W."/>
            <person name="Fang L."/>
            <person name="Cai C."/>
            <person name="Zhu X."/>
            <person name="Zhou B."/>
            <person name="Zhang Y."/>
            <person name="Chen Z."/>
            <person name="Xu S."/>
            <person name="Zhu R."/>
            <person name="Wang S."/>
            <person name="Zhang T."/>
            <person name="Zhao G."/>
        </authorList>
    </citation>
    <scope>NUCLEOTIDE SEQUENCE [LARGE SCALE GENOMIC DNA]</scope>
    <source>
        <strain evidence="3">cv. Xinhai21</strain>
        <tissue evidence="2">Leaf</tissue>
    </source>
</reference>
<proteinExistence type="predicted"/>
<evidence type="ECO:0000313" key="3">
    <source>
        <dbReference type="Proteomes" id="UP000239757"/>
    </source>
</evidence>
<dbReference type="AlphaFoldDB" id="A0A2P5XKJ5"/>
<feature type="region of interest" description="Disordered" evidence="1">
    <location>
        <begin position="53"/>
        <end position="81"/>
    </location>
</feature>
<gene>
    <name evidence="2" type="ORF">GOBAR_AA16791</name>
</gene>